<keyword evidence="3" id="KW-1185">Reference proteome</keyword>
<evidence type="ECO:0000256" key="1">
    <source>
        <dbReference type="SAM" id="Phobius"/>
    </source>
</evidence>
<keyword evidence="1" id="KW-0472">Membrane</keyword>
<accession>A0A8B6HMH5</accession>
<sequence length="92" mass="10769">MKNNLVWTILLFSAIVWIIAIVIIERYDRKKSEEDKESRDVMDPTGRGARVLLRRDDRAITNLGTRILKPRMRRDRGRAELDEDLAAESGFR</sequence>
<evidence type="ECO:0000313" key="3">
    <source>
        <dbReference type="Proteomes" id="UP000596742"/>
    </source>
</evidence>
<protein>
    <submittedName>
        <fullName evidence="2">Uncharacterized protein</fullName>
    </submittedName>
</protein>
<gene>
    <name evidence="2" type="ORF">MGAL_10B015771</name>
</gene>
<keyword evidence="1" id="KW-0812">Transmembrane</keyword>
<name>A0A8B6HMH5_MYTGA</name>
<evidence type="ECO:0000313" key="2">
    <source>
        <dbReference type="EMBL" id="VDI82358.1"/>
    </source>
</evidence>
<proteinExistence type="predicted"/>
<organism evidence="2 3">
    <name type="scientific">Mytilus galloprovincialis</name>
    <name type="common">Mediterranean mussel</name>
    <dbReference type="NCBI Taxonomy" id="29158"/>
    <lineage>
        <taxon>Eukaryota</taxon>
        <taxon>Metazoa</taxon>
        <taxon>Spiralia</taxon>
        <taxon>Lophotrochozoa</taxon>
        <taxon>Mollusca</taxon>
        <taxon>Bivalvia</taxon>
        <taxon>Autobranchia</taxon>
        <taxon>Pteriomorphia</taxon>
        <taxon>Mytilida</taxon>
        <taxon>Mytiloidea</taxon>
        <taxon>Mytilidae</taxon>
        <taxon>Mytilinae</taxon>
        <taxon>Mytilus</taxon>
    </lineage>
</organism>
<reference evidence="2" key="1">
    <citation type="submission" date="2018-11" db="EMBL/GenBank/DDBJ databases">
        <authorList>
            <person name="Alioto T."/>
            <person name="Alioto T."/>
        </authorList>
    </citation>
    <scope>NUCLEOTIDE SEQUENCE</scope>
</reference>
<keyword evidence="1" id="KW-1133">Transmembrane helix</keyword>
<dbReference type="AlphaFoldDB" id="A0A8B6HMH5"/>
<dbReference type="EMBL" id="UYJE01010342">
    <property type="protein sequence ID" value="VDI82358.1"/>
    <property type="molecule type" value="Genomic_DNA"/>
</dbReference>
<feature type="transmembrane region" description="Helical" evidence="1">
    <location>
        <begin position="6"/>
        <end position="24"/>
    </location>
</feature>
<dbReference type="Proteomes" id="UP000596742">
    <property type="component" value="Unassembled WGS sequence"/>
</dbReference>
<comment type="caution">
    <text evidence="2">The sequence shown here is derived from an EMBL/GenBank/DDBJ whole genome shotgun (WGS) entry which is preliminary data.</text>
</comment>